<reference evidence="2 3" key="1">
    <citation type="submission" date="2021-06" db="EMBL/GenBank/DDBJ databases">
        <title>Caerostris darwini draft genome.</title>
        <authorList>
            <person name="Kono N."/>
            <person name="Arakawa K."/>
        </authorList>
    </citation>
    <scope>NUCLEOTIDE SEQUENCE [LARGE SCALE GENOMIC DNA]</scope>
</reference>
<feature type="compositionally biased region" description="Polar residues" evidence="1">
    <location>
        <begin position="89"/>
        <end position="111"/>
    </location>
</feature>
<dbReference type="AlphaFoldDB" id="A0AAV4SHR4"/>
<dbReference type="Proteomes" id="UP001054837">
    <property type="component" value="Unassembled WGS sequence"/>
</dbReference>
<evidence type="ECO:0000313" key="2">
    <source>
        <dbReference type="EMBL" id="GIY33499.1"/>
    </source>
</evidence>
<accession>A0AAV4SHR4</accession>
<comment type="caution">
    <text evidence="2">The sequence shown here is derived from an EMBL/GenBank/DDBJ whole genome shotgun (WGS) entry which is preliminary data.</text>
</comment>
<feature type="region of interest" description="Disordered" evidence="1">
    <location>
        <begin position="72"/>
        <end position="111"/>
    </location>
</feature>
<keyword evidence="3" id="KW-1185">Reference proteome</keyword>
<gene>
    <name evidence="2" type="ORF">CDAR_105311</name>
</gene>
<organism evidence="2 3">
    <name type="scientific">Caerostris darwini</name>
    <dbReference type="NCBI Taxonomy" id="1538125"/>
    <lineage>
        <taxon>Eukaryota</taxon>
        <taxon>Metazoa</taxon>
        <taxon>Ecdysozoa</taxon>
        <taxon>Arthropoda</taxon>
        <taxon>Chelicerata</taxon>
        <taxon>Arachnida</taxon>
        <taxon>Araneae</taxon>
        <taxon>Araneomorphae</taxon>
        <taxon>Entelegynae</taxon>
        <taxon>Araneoidea</taxon>
        <taxon>Araneidae</taxon>
        <taxon>Caerostris</taxon>
    </lineage>
</organism>
<dbReference type="EMBL" id="BPLQ01007946">
    <property type="protein sequence ID" value="GIY33499.1"/>
    <property type="molecule type" value="Genomic_DNA"/>
</dbReference>
<evidence type="ECO:0000313" key="3">
    <source>
        <dbReference type="Proteomes" id="UP001054837"/>
    </source>
</evidence>
<proteinExistence type="predicted"/>
<name>A0AAV4SHR4_9ARAC</name>
<sequence>MFRRIAQTPSSRKRMLSSPSNTAWKLELYPSKDHILDLTFFRLRRQLSENNSWMWRNVCECCPNSRNEFSGILNSPTPNPLSPPDTFRSPCSNLQPGGSRAKTNTSEFKDN</sequence>
<protein>
    <submittedName>
        <fullName evidence="2">Uncharacterized protein</fullName>
    </submittedName>
</protein>
<evidence type="ECO:0000256" key="1">
    <source>
        <dbReference type="SAM" id="MobiDB-lite"/>
    </source>
</evidence>